<evidence type="ECO:0000259" key="1">
    <source>
        <dbReference type="Pfam" id="PF17926"/>
    </source>
</evidence>
<feature type="domain" description="HTH-type transcriptional repressor Sco4008 C-terminal" evidence="1">
    <location>
        <begin position="2"/>
        <end position="88"/>
    </location>
</feature>
<reference evidence="2 3" key="1">
    <citation type="submission" date="2020-03" db="EMBL/GenBank/DDBJ databases">
        <title>Whole genome shotgun sequence of Phytohabitans rumicis NBRC 108638.</title>
        <authorList>
            <person name="Komaki H."/>
            <person name="Tamura T."/>
        </authorList>
    </citation>
    <scope>NUCLEOTIDE SEQUENCE [LARGE SCALE GENOMIC DNA]</scope>
    <source>
        <strain evidence="2 3">NBRC 108638</strain>
    </source>
</reference>
<dbReference type="Gene3D" id="1.10.357.10">
    <property type="entry name" value="Tetracycline Repressor, domain 2"/>
    <property type="match status" value="1"/>
</dbReference>
<dbReference type="Proteomes" id="UP000482960">
    <property type="component" value="Unassembled WGS sequence"/>
</dbReference>
<reference evidence="2 3" key="2">
    <citation type="submission" date="2020-03" db="EMBL/GenBank/DDBJ databases">
        <authorList>
            <person name="Ichikawa N."/>
            <person name="Kimura A."/>
            <person name="Kitahashi Y."/>
            <person name="Uohara A."/>
        </authorList>
    </citation>
    <scope>NUCLEOTIDE SEQUENCE [LARGE SCALE GENOMIC DNA]</scope>
    <source>
        <strain evidence="2 3">NBRC 108638</strain>
    </source>
</reference>
<dbReference type="EMBL" id="BLPG01000002">
    <property type="protein sequence ID" value="GFJ96079.1"/>
    <property type="molecule type" value="Genomic_DNA"/>
</dbReference>
<keyword evidence="3" id="KW-1185">Reference proteome</keyword>
<organism evidence="2 3">
    <name type="scientific">Phytohabitans rumicis</name>
    <dbReference type="NCBI Taxonomy" id="1076125"/>
    <lineage>
        <taxon>Bacteria</taxon>
        <taxon>Bacillati</taxon>
        <taxon>Actinomycetota</taxon>
        <taxon>Actinomycetes</taxon>
        <taxon>Micromonosporales</taxon>
        <taxon>Micromonosporaceae</taxon>
    </lineage>
</organism>
<evidence type="ECO:0000313" key="2">
    <source>
        <dbReference type="EMBL" id="GFJ96079.1"/>
    </source>
</evidence>
<gene>
    <name evidence="2" type="ORF">Prum_097210</name>
</gene>
<comment type="caution">
    <text evidence="2">The sequence shown here is derived from an EMBL/GenBank/DDBJ whole genome shotgun (WGS) entry which is preliminary data.</text>
</comment>
<evidence type="ECO:0000313" key="3">
    <source>
        <dbReference type="Proteomes" id="UP000482960"/>
    </source>
</evidence>
<protein>
    <recommendedName>
        <fullName evidence="1">HTH-type transcriptional repressor Sco4008 C-terminal domain-containing protein</fullName>
    </recommendedName>
</protein>
<dbReference type="Pfam" id="PF17926">
    <property type="entry name" value="TetR_C_21"/>
    <property type="match status" value="1"/>
</dbReference>
<dbReference type="SUPFAM" id="SSF48498">
    <property type="entry name" value="Tetracyclin repressor-like, C-terminal domain"/>
    <property type="match status" value="1"/>
</dbReference>
<sequence>MAHPELVRLLRWHTLERPGELARLEQTMGSTARKLAALAQAQEAGKVDATLPPAELLAVIVSLAQAVDDPAPAALAVRRETVATTVRRLVTP</sequence>
<name>A0A6V8LN70_9ACTN</name>
<dbReference type="InterPro" id="IPR036271">
    <property type="entry name" value="Tet_transcr_reg_TetR-rel_C_sf"/>
</dbReference>
<accession>A0A6V8LN70</accession>
<dbReference type="InterPro" id="IPR041467">
    <property type="entry name" value="Sco4008_C"/>
</dbReference>
<proteinExistence type="predicted"/>
<dbReference type="AlphaFoldDB" id="A0A6V8LN70"/>